<evidence type="ECO:0000313" key="2">
    <source>
        <dbReference type="Proteomes" id="UP001522905"/>
    </source>
</evidence>
<dbReference type="SUPFAM" id="SSF55486">
    <property type="entry name" value="Metalloproteases ('zincins'), catalytic domain"/>
    <property type="match status" value="1"/>
</dbReference>
<organism evidence="1 2">
    <name type="scientific">Apilactobacillus xinyiensis</name>
    <dbReference type="NCBI Taxonomy" id="2841032"/>
    <lineage>
        <taxon>Bacteria</taxon>
        <taxon>Bacillati</taxon>
        <taxon>Bacillota</taxon>
        <taxon>Bacilli</taxon>
        <taxon>Lactobacillales</taxon>
        <taxon>Lactobacillaceae</taxon>
        <taxon>Apilactobacillus</taxon>
    </lineage>
</organism>
<comment type="caution">
    <text evidence="1">The sequence shown here is derived from an EMBL/GenBank/DDBJ whole genome shotgun (WGS) entry which is preliminary data.</text>
</comment>
<gene>
    <name evidence="1" type="ORF">LNP07_04830</name>
</gene>
<reference evidence="1 2" key="1">
    <citation type="submission" date="2021-11" db="EMBL/GenBank/DDBJ databases">
        <title>Comparative genomics of bee honey and flower isolates.</title>
        <authorList>
            <person name="Bechtner J.D."/>
            <person name="Gallus M.K."/>
            <person name="Ehrmann M."/>
        </authorList>
    </citation>
    <scope>NUCLEOTIDE SEQUENCE [LARGE SCALE GENOMIC DNA]</scope>
    <source>
        <strain evidence="1 2">M161</strain>
    </source>
</reference>
<dbReference type="Gene3D" id="3.40.390.10">
    <property type="entry name" value="Collagenase (Catalytic Domain)"/>
    <property type="match status" value="1"/>
</dbReference>
<dbReference type="Proteomes" id="UP001522905">
    <property type="component" value="Unassembled WGS sequence"/>
</dbReference>
<dbReference type="InterPro" id="IPR024079">
    <property type="entry name" value="MetalloPept_cat_dom_sf"/>
</dbReference>
<dbReference type="EMBL" id="JAJIAO010000004">
    <property type="protein sequence ID" value="MCK8624837.1"/>
    <property type="molecule type" value="Genomic_DNA"/>
</dbReference>
<evidence type="ECO:0000313" key="1">
    <source>
        <dbReference type="EMBL" id="MCK8624837.1"/>
    </source>
</evidence>
<keyword evidence="2" id="KW-1185">Reference proteome</keyword>
<name>A0ABT0I292_9LACO</name>
<dbReference type="RefSeq" id="WP_248601727.1">
    <property type="nucleotide sequence ID" value="NZ_JAJIAO010000004.1"/>
</dbReference>
<proteinExistence type="predicted"/>
<protein>
    <recommendedName>
        <fullName evidence="3">Peptidase M10 metallopeptidase domain-containing protein</fullName>
    </recommendedName>
</protein>
<sequence>MTKDTLGITGTYTGGSSMSSKNHKINYIVNANINFSKQLLCMSEYSQTRVVEHEIGHALGFADEEDDLQWNDVMYANHMDTEVSNNELGENEAYSLDYYYDKY</sequence>
<accession>A0ABT0I292</accession>
<evidence type="ECO:0008006" key="3">
    <source>
        <dbReference type="Google" id="ProtNLM"/>
    </source>
</evidence>